<evidence type="ECO:0000313" key="4">
    <source>
        <dbReference type="EMBL" id="MDN3688846.1"/>
    </source>
</evidence>
<feature type="domain" description="Carbohydrate-binding" evidence="3">
    <location>
        <begin position="82"/>
        <end position="271"/>
    </location>
</feature>
<dbReference type="Pfam" id="PF06452">
    <property type="entry name" value="CBM9_1"/>
    <property type="match status" value="1"/>
</dbReference>
<dbReference type="Proteomes" id="UP001236663">
    <property type="component" value="Unassembled WGS sequence"/>
</dbReference>
<dbReference type="EMBL" id="JAUFQS010000013">
    <property type="protein sequence ID" value="MDN3688846.1"/>
    <property type="molecule type" value="Genomic_DNA"/>
</dbReference>
<proteinExistence type="predicted"/>
<feature type="region of interest" description="Disordered" evidence="1">
    <location>
        <begin position="1"/>
        <end position="38"/>
    </location>
</feature>
<dbReference type="Gene3D" id="2.60.40.1190">
    <property type="match status" value="1"/>
</dbReference>
<name>A0ABT8CAZ2_9BACT</name>
<evidence type="ECO:0000256" key="1">
    <source>
        <dbReference type="SAM" id="MobiDB-lite"/>
    </source>
</evidence>
<dbReference type="RefSeq" id="WP_163385521.1">
    <property type="nucleotide sequence ID" value="NZ_JAUFQS010000013.1"/>
</dbReference>
<organism evidence="4 5">
    <name type="scientific">Cyclobacterium jeungdonense</name>
    <dbReference type="NCBI Taxonomy" id="708087"/>
    <lineage>
        <taxon>Bacteria</taxon>
        <taxon>Pseudomonadati</taxon>
        <taxon>Bacteroidota</taxon>
        <taxon>Cytophagia</taxon>
        <taxon>Cytophagales</taxon>
        <taxon>Cyclobacteriaceae</taxon>
        <taxon>Cyclobacterium</taxon>
    </lineage>
</organism>
<comment type="caution">
    <text evidence="4">The sequence shown here is derived from an EMBL/GenBank/DDBJ whole genome shotgun (WGS) entry which is preliminary data.</text>
</comment>
<keyword evidence="5" id="KW-1185">Reference proteome</keyword>
<sequence>MEKAVAQTETDPTLLKSGGKKDHSQIKNTMKKALHKEKQPREMRTLFERYLMVCTLALLLFACGDPASSRLNLPTLSGEIQVDGRIDEKAWERAWIHEGLISPWPEEGNEDKTTFRAFKSPEHFNFFFEVRDNSLTMVAFQNEASVEQEDRVELFFSSDTTLVRYYCIEIDPNGNVLDYSAAYYREFDPTWDFTSKELATKITDTGYFVEGRISLNELSELGISSPFYLGIFRADFKRPVGEAVTWFSWKRPKSTTPDFHIPSAFGETVLMK</sequence>
<dbReference type="CDD" id="cd09620">
    <property type="entry name" value="CBM9_like_3"/>
    <property type="match status" value="1"/>
</dbReference>
<evidence type="ECO:0000259" key="3">
    <source>
        <dbReference type="Pfam" id="PF06452"/>
    </source>
</evidence>
<accession>A0ABT8CAZ2</accession>
<protein>
    <submittedName>
        <fullName evidence="4">Carbohydrate-binding family 9-like protein</fullName>
    </submittedName>
</protein>
<dbReference type="InterPro" id="IPR010502">
    <property type="entry name" value="Carb-bd_dom_fam9"/>
</dbReference>
<evidence type="ECO:0000256" key="2">
    <source>
        <dbReference type="SAM" id="Phobius"/>
    </source>
</evidence>
<keyword evidence="2" id="KW-0472">Membrane</keyword>
<keyword evidence="2" id="KW-0812">Transmembrane</keyword>
<gene>
    <name evidence="4" type="ORF">QWZ15_13480</name>
</gene>
<reference evidence="5" key="1">
    <citation type="journal article" date="2019" name="Int. J. Syst. Evol. Microbiol.">
        <title>The Global Catalogue of Microorganisms (GCM) 10K type strain sequencing project: providing services to taxonomists for standard genome sequencing and annotation.</title>
        <authorList>
            <consortium name="The Broad Institute Genomics Platform"/>
            <consortium name="The Broad Institute Genome Sequencing Center for Infectious Disease"/>
            <person name="Wu L."/>
            <person name="Ma J."/>
        </authorList>
    </citation>
    <scope>NUCLEOTIDE SEQUENCE [LARGE SCALE GENOMIC DNA]</scope>
    <source>
        <strain evidence="5">CECT 7706</strain>
    </source>
</reference>
<keyword evidence="2" id="KW-1133">Transmembrane helix</keyword>
<dbReference type="SUPFAM" id="SSF49344">
    <property type="entry name" value="CBD9-like"/>
    <property type="match status" value="1"/>
</dbReference>
<evidence type="ECO:0000313" key="5">
    <source>
        <dbReference type="Proteomes" id="UP001236663"/>
    </source>
</evidence>
<feature type="transmembrane region" description="Helical" evidence="2">
    <location>
        <begin position="46"/>
        <end position="62"/>
    </location>
</feature>